<dbReference type="EMBL" id="JAEDAK010000006">
    <property type="protein sequence ID" value="MBH9577272.1"/>
    <property type="molecule type" value="Genomic_DNA"/>
</dbReference>
<feature type="domain" description="WYL" evidence="2">
    <location>
        <begin position="155"/>
        <end position="223"/>
    </location>
</feature>
<dbReference type="SUPFAM" id="SSF46785">
    <property type="entry name" value="Winged helix' DNA-binding domain"/>
    <property type="match status" value="1"/>
</dbReference>
<dbReference type="InterPro" id="IPR036388">
    <property type="entry name" value="WH-like_DNA-bd_sf"/>
</dbReference>
<dbReference type="InterPro" id="IPR028349">
    <property type="entry name" value="PafC-like"/>
</dbReference>
<name>A0A931J5K3_9BURK</name>
<dbReference type="AlphaFoldDB" id="A0A931J5K3"/>
<dbReference type="InterPro" id="IPR013196">
    <property type="entry name" value="HTH_11"/>
</dbReference>
<keyword evidence="4" id="KW-1185">Reference proteome</keyword>
<dbReference type="PIRSF" id="PIRSF016838">
    <property type="entry name" value="PafC"/>
    <property type="match status" value="1"/>
</dbReference>
<reference evidence="3" key="1">
    <citation type="submission" date="2020-12" db="EMBL/GenBank/DDBJ databases">
        <title>The genome sequence of Inhella sp. 1Y17.</title>
        <authorList>
            <person name="Liu Y."/>
        </authorList>
    </citation>
    <scope>NUCLEOTIDE SEQUENCE</scope>
    <source>
        <strain evidence="3">1Y17</strain>
    </source>
</reference>
<dbReference type="InterPro" id="IPR026881">
    <property type="entry name" value="WYL_dom"/>
</dbReference>
<dbReference type="RefSeq" id="WP_198111049.1">
    <property type="nucleotide sequence ID" value="NZ_JAEDAK010000006.1"/>
</dbReference>
<sequence>MQAPVALDRLLGLVLALDEDKPVSAPELAQRLGVSLRTVYRDVKRLQDAGVPVVSEPGRGGGLCLMPGFRMAPLALTRSETLALTLAIEQLRTLPTQPFAAALDTAARKIANAARVARPELLQQPQRWLRVEPLAQDCFHPERPSPAPAGQVGAVVQTFVEALLEGRRLRIDYHSPYRDGAETRDYDPAGLLLDRGLWYLVAYPSGQLERPRHLRADRVRHCQPGERLALDRLPPWRPAQQRPWLREAMQRWIETSPVRLLISAAQAERLGRDWFFGSAELRPLPDGQFEFCWGENEFERVRELLAWLGAPARLLAPAEWIEPMRQALIAHAQSQQSG</sequence>
<dbReference type="PROSITE" id="PS52050">
    <property type="entry name" value="WYL"/>
    <property type="match status" value="1"/>
</dbReference>
<dbReference type="PANTHER" id="PTHR34580">
    <property type="match status" value="1"/>
</dbReference>
<dbReference type="PANTHER" id="PTHR34580:SF3">
    <property type="entry name" value="PROTEIN PAFB"/>
    <property type="match status" value="1"/>
</dbReference>
<dbReference type="Proteomes" id="UP000613266">
    <property type="component" value="Unassembled WGS sequence"/>
</dbReference>
<gene>
    <name evidence="3" type="ORF">I7X39_10220</name>
</gene>
<dbReference type="Pfam" id="PF08279">
    <property type="entry name" value="HTH_11"/>
    <property type="match status" value="1"/>
</dbReference>
<dbReference type="Gene3D" id="1.10.10.10">
    <property type="entry name" value="Winged helix-like DNA-binding domain superfamily/Winged helix DNA-binding domain"/>
    <property type="match status" value="1"/>
</dbReference>
<dbReference type="InterPro" id="IPR036390">
    <property type="entry name" value="WH_DNA-bd_sf"/>
</dbReference>
<evidence type="ECO:0000313" key="4">
    <source>
        <dbReference type="Proteomes" id="UP000613266"/>
    </source>
</evidence>
<protein>
    <submittedName>
        <fullName evidence="3">YafY family transcriptional regulator</fullName>
    </submittedName>
</protein>
<comment type="caution">
    <text evidence="3">The sequence shown here is derived from an EMBL/GenBank/DDBJ whole genome shotgun (WGS) entry which is preliminary data.</text>
</comment>
<dbReference type="Pfam" id="PF13280">
    <property type="entry name" value="WYL"/>
    <property type="match status" value="1"/>
</dbReference>
<feature type="domain" description="Helix-turn-helix type 11" evidence="1">
    <location>
        <begin position="13"/>
        <end position="60"/>
    </location>
</feature>
<evidence type="ECO:0000259" key="1">
    <source>
        <dbReference type="Pfam" id="PF08279"/>
    </source>
</evidence>
<organism evidence="3 4">
    <name type="scientific">Inhella proteolytica</name>
    <dbReference type="NCBI Taxonomy" id="2795029"/>
    <lineage>
        <taxon>Bacteria</taxon>
        <taxon>Pseudomonadati</taxon>
        <taxon>Pseudomonadota</taxon>
        <taxon>Betaproteobacteria</taxon>
        <taxon>Burkholderiales</taxon>
        <taxon>Sphaerotilaceae</taxon>
        <taxon>Inhella</taxon>
    </lineage>
</organism>
<dbReference type="InterPro" id="IPR051534">
    <property type="entry name" value="CBASS_pafABC_assoc_protein"/>
</dbReference>
<evidence type="ECO:0000259" key="2">
    <source>
        <dbReference type="Pfam" id="PF13280"/>
    </source>
</evidence>
<proteinExistence type="predicted"/>
<evidence type="ECO:0000313" key="3">
    <source>
        <dbReference type="EMBL" id="MBH9577272.1"/>
    </source>
</evidence>
<accession>A0A931J5K3</accession>